<comment type="caution">
    <text evidence="2">The sequence shown here is derived from an EMBL/GenBank/DDBJ whole genome shotgun (WGS) entry which is preliminary data.</text>
</comment>
<dbReference type="GO" id="GO:0016301">
    <property type="term" value="F:kinase activity"/>
    <property type="evidence" value="ECO:0007669"/>
    <property type="project" value="UniProtKB-KW"/>
</dbReference>
<dbReference type="GO" id="GO:0005886">
    <property type="term" value="C:plasma membrane"/>
    <property type="evidence" value="ECO:0007669"/>
    <property type="project" value="InterPro"/>
</dbReference>
<dbReference type="Proteomes" id="UP000265520">
    <property type="component" value="Unassembled WGS sequence"/>
</dbReference>
<sequence length="82" mass="8620">EVDTTKNGGNDVKGQKQGTLPLPAGLRVVCKRLGKSRSASSATPSPDATAVPSRRRDDSIVQQQDGIQSAILHCKSSFNASK</sequence>
<accession>A0A392T9F2</accession>
<keyword evidence="3" id="KW-1185">Reference proteome</keyword>
<feature type="non-terminal residue" evidence="2">
    <location>
        <position position="1"/>
    </location>
</feature>
<reference evidence="2 3" key="1">
    <citation type="journal article" date="2018" name="Front. Plant Sci.">
        <title>Red Clover (Trifolium pratense) and Zigzag Clover (T. medium) - A Picture of Genomic Similarities and Differences.</title>
        <authorList>
            <person name="Dluhosova J."/>
            <person name="Istvanek J."/>
            <person name="Nedelnik J."/>
            <person name="Repkova J."/>
        </authorList>
    </citation>
    <scope>NUCLEOTIDE SEQUENCE [LARGE SCALE GENOMIC DNA]</scope>
    <source>
        <strain evidence="3">cv. 10/8</strain>
        <tissue evidence="2">Leaf</tissue>
    </source>
</reference>
<organism evidence="2 3">
    <name type="scientific">Trifolium medium</name>
    <dbReference type="NCBI Taxonomy" id="97028"/>
    <lineage>
        <taxon>Eukaryota</taxon>
        <taxon>Viridiplantae</taxon>
        <taxon>Streptophyta</taxon>
        <taxon>Embryophyta</taxon>
        <taxon>Tracheophyta</taxon>
        <taxon>Spermatophyta</taxon>
        <taxon>Magnoliopsida</taxon>
        <taxon>eudicotyledons</taxon>
        <taxon>Gunneridae</taxon>
        <taxon>Pentapetalae</taxon>
        <taxon>rosids</taxon>
        <taxon>fabids</taxon>
        <taxon>Fabales</taxon>
        <taxon>Fabaceae</taxon>
        <taxon>Papilionoideae</taxon>
        <taxon>50 kb inversion clade</taxon>
        <taxon>NPAAA clade</taxon>
        <taxon>Hologalegina</taxon>
        <taxon>IRL clade</taxon>
        <taxon>Trifolieae</taxon>
        <taxon>Trifolium</taxon>
    </lineage>
</organism>
<evidence type="ECO:0000256" key="1">
    <source>
        <dbReference type="SAM" id="MobiDB-lite"/>
    </source>
</evidence>
<feature type="non-terminal residue" evidence="2">
    <location>
        <position position="82"/>
    </location>
</feature>
<feature type="region of interest" description="Disordered" evidence="1">
    <location>
        <begin position="1"/>
        <end position="64"/>
    </location>
</feature>
<name>A0A392T9F2_9FABA</name>
<dbReference type="AlphaFoldDB" id="A0A392T9F2"/>
<dbReference type="PANTHER" id="PTHR33929">
    <property type="entry name" value="MEMBRANE-ASSOCIATED KINASE REGULATOR 2-RELATED"/>
    <property type="match status" value="1"/>
</dbReference>
<evidence type="ECO:0000313" key="2">
    <source>
        <dbReference type="EMBL" id="MCI56726.1"/>
    </source>
</evidence>
<dbReference type="InterPro" id="IPR039619">
    <property type="entry name" value="MAKR2/5"/>
</dbReference>
<proteinExistence type="predicted"/>
<dbReference type="PANTHER" id="PTHR33929:SF1">
    <property type="entry name" value="MEMBRANE-ASSOCIATED KINASE REGULATOR 2-RELATED"/>
    <property type="match status" value="1"/>
</dbReference>
<protein>
    <submittedName>
        <fullName evidence="2">Putative membrane-associated kinase regulator 2</fullName>
    </submittedName>
</protein>
<dbReference type="EMBL" id="LXQA010516933">
    <property type="protein sequence ID" value="MCI56726.1"/>
    <property type="molecule type" value="Genomic_DNA"/>
</dbReference>
<keyword evidence="2" id="KW-0808">Transferase</keyword>
<evidence type="ECO:0000313" key="3">
    <source>
        <dbReference type="Proteomes" id="UP000265520"/>
    </source>
</evidence>
<feature type="compositionally biased region" description="Low complexity" evidence="1">
    <location>
        <begin position="36"/>
        <end position="52"/>
    </location>
</feature>
<keyword evidence="2" id="KW-0418">Kinase</keyword>